<comment type="caution">
    <text evidence="2">The sequence shown here is derived from an EMBL/GenBank/DDBJ whole genome shotgun (WGS) entry which is preliminary data.</text>
</comment>
<keyword evidence="1" id="KW-0472">Membrane</keyword>
<dbReference type="EMBL" id="PYSV01000008">
    <property type="protein sequence ID" value="PTA68029.1"/>
    <property type="molecule type" value="Genomic_DNA"/>
</dbReference>
<name>A0A2T3W814_9DEIO</name>
<evidence type="ECO:0000313" key="3">
    <source>
        <dbReference type="Proteomes" id="UP000240317"/>
    </source>
</evidence>
<evidence type="ECO:0000313" key="2">
    <source>
        <dbReference type="EMBL" id="PTA68029.1"/>
    </source>
</evidence>
<dbReference type="Proteomes" id="UP000240317">
    <property type="component" value="Unassembled WGS sequence"/>
</dbReference>
<feature type="transmembrane region" description="Helical" evidence="1">
    <location>
        <begin position="51"/>
        <end position="74"/>
    </location>
</feature>
<keyword evidence="3" id="KW-1185">Reference proteome</keyword>
<organism evidence="2 3">
    <name type="scientific">Deinococcus arcticus</name>
    <dbReference type="NCBI Taxonomy" id="2136176"/>
    <lineage>
        <taxon>Bacteria</taxon>
        <taxon>Thermotogati</taxon>
        <taxon>Deinococcota</taxon>
        <taxon>Deinococci</taxon>
        <taxon>Deinococcales</taxon>
        <taxon>Deinococcaceae</taxon>
        <taxon>Deinococcus</taxon>
    </lineage>
</organism>
<evidence type="ECO:0000256" key="1">
    <source>
        <dbReference type="SAM" id="Phobius"/>
    </source>
</evidence>
<protein>
    <submittedName>
        <fullName evidence="2">Uncharacterized protein</fullName>
    </submittedName>
</protein>
<gene>
    <name evidence="2" type="ORF">C8263_09930</name>
</gene>
<dbReference type="AlphaFoldDB" id="A0A2T3W814"/>
<dbReference type="RefSeq" id="WP_107137968.1">
    <property type="nucleotide sequence ID" value="NZ_PYSV01000008.1"/>
</dbReference>
<feature type="transmembrane region" description="Helical" evidence="1">
    <location>
        <begin position="24"/>
        <end position="45"/>
    </location>
</feature>
<keyword evidence="1" id="KW-0812">Transmembrane</keyword>
<accession>A0A2T3W814</accession>
<feature type="transmembrane region" description="Helical" evidence="1">
    <location>
        <begin position="113"/>
        <end position="132"/>
    </location>
</feature>
<reference evidence="2 3" key="1">
    <citation type="submission" date="2018-03" db="EMBL/GenBank/DDBJ databases">
        <title>Draft genome of Deinococcus sp. OD32.</title>
        <authorList>
            <person name="Wang X.-P."/>
            <person name="Du Z.-J."/>
        </authorList>
    </citation>
    <scope>NUCLEOTIDE SEQUENCE [LARGE SCALE GENOMIC DNA]</scope>
    <source>
        <strain evidence="2 3">OD32</strain>
    </source>
</reference>
<sequence>MLEAFARDLRAGTPAARRRAARRAYGLGVALTAGPAALVGLVQALQGRAPLPPGGMVAVALLAAGLAGAAYLLARRSARAPGVPPAQAALTAAFQGASVPGVPLLLAGAFVPTWGLVLALLSVAGLGHVLVWRQLGRWAQAAAGAR</sequence>
<feature type="transmembrane region" description="Helical" evidence="1">
    <location>
        <begin position="86"/>
        <end position="107"/>
    </location>
</feature>
<keyword evidence="1" id="KW-1133">Transmembrane helix</keyword>
<proteinExistence type="predicted"/>